<evidence type="ECO:0000313" key="2">
    <source>
        <dbReference type="EMBL" id="SFM10245.1"/>
    </source>
</evidence>
<sequence length="122" mass="14722">MGLFTFIFLWILFFIIFYFVVKGAVKNGMDHSHTHRIMQEYIDAAIPDQADRKPVDHETFIRIHDFSKKQNIPINEIIHTPFENIYLMKSEEENHFVRVGERVTLIDEDDVKDEWKQWMDHL</sequence>
<keyword evidence="1" id="KW-0812">Transmembrane</keyword>
<keyword evidence="1" id="KW-1133">Transmembrane helix</keyword>
<proteinExistence type="predicted"/>
<name>A0A1I4N4C2_9BACI</name>
<accession>A0A1I4N4C2</accession>
<dbReference type="AlphaFoldDB" id="A0A1I4N4C2"/>
<dbReference type="OrthoDB" id="2969288at2"/>
<keyword evidence="1" id="KW-0472">Membrane</keyword>
<organism evidence="2 3">
    <name type="scientific">Salibacterium qingdaonense</name>
    <dbReference type="NCBI Taxonomy" id="266892"/>
    <lineage>
        <taxon>Bacteria</taxon>
        <taxon>Bacillati</taxon>
        <taxon>Bacillota</taxon>
        <taxon>Bacilli</taxon>
        <taxon>Bacillales</taxon>
        <taxon>Bacillaceae</taxon>
    </lineage>
</organism>
<evidence type="ECO:0000256" key="1">
    <source>
        <dbReference type="SAM" id="Phobius"/>
    </source>
</evidence>
<protein>
    <submittedName>
        <fullName evidence="2">Uncharacterized protein</fullName>
    </submittedName>
</protein>
<dbReference type="Proteomes" id="UP000199668">
    <property type="component" value="Unassembled WGS sequence"/>
</dbReference>
<dbReference type="EMBL" id="FOTY01000015">
    <property type="protein sequence ID" value="SFM10245.1"/>
    <property type="molecule type" value="Genomic_DNA"/>
</dbReference>
<dbReference type="RefSeq" id="WP_090927241.1">
    <property type="nucleotide sequence ID" value="NZ_FOTY01000015.1"/>
</dbReference>
<gene>
    <name evidence="2" type="ORF">SAMN04488054_11522</name>
</gene>
<feature type="transmembrane region" description="Helical" evidence="1">
    <location>
        <begin position="6"/>
        <end position="25"/>
    </location>
</feature>
<keyword evidence="3" id="KW-1185">Reference proteome</keyword>
<reference evidence="2 3" key="1">
    <citation type="submission" date="2016-10" db="EMBL/GenBank/DDBJ databases">
        <authorList>
            <person name="de Groot N.N."/>
        </authorList>
    </citation>
    <scope>NUCLEOTIDE SEQUENCE [LARGE SCALE GENOMIC DNA]</scope>
    <source>
        <strain evidence="2 3">CGMCC 1.6134</strain>
    </source>
</reference>
<evidence type="ECO:0000313" key="3">
    <source>
        <dbReference type="Proteomes" id="UP000199668"/>
    </source>
</evidence>